<dbReference type="OrthoDB" id="5322661at2759"/>
<name>A0A6A6RJZ6_9PLEO</name>
<evidence type="ECO:0000256" key="9">
    <source>
        <dbReference type="RuleBase" id="RU364142"/>
    </source>
</evidence>
<reference evidence="11" key="1">
    <citation type="journal article" date="2020" name="Stud. Mycol.">
        <title>101 Dothideomycetes genomes: a test case for predicting lifestyles and emergence of pathogens.</title>
        <authorList>
            <person name="Haridas S."/>
            <person name="Albert R."/>
            <person name="Binder M."/>
            <person name="Bloem J."/>
            <person name="Labutti K."/>
            <person name="Salamov A."/>
            <person name="Andreopoulos B."/>
            <person name="Baker S."/>
            <person name="Barry K."/>
            <person name="Bills G."/>
            <person name="Bluhm B."/>
            <person name="Cannon C."/>
            <person name="Castanera R."/>
            <person name="Culley D."/>
            <person name="Daum C."/>
            <person name="Ezra D."/>
            <person name="Gonzalez J."/>
            <person name="Henrissat B."/>
            <person name="Kuo A."/>
            <person name="Liang C."/>
            <person name="Lipzen A."/>
            <person name="Lutzoni F."/>
            <person name="Magnuson J."/>
            <person name="Mondo S."/>
            <person name="Nolan M."/>
            <person name="Ohm R."/>
            <person name="Pangilinan J."/>
            <person name="Park H.-J."/>
            <person name="Ramirez L."/>
            <person name="Alfaro M."/>
            <person name="Sun H."/>
            <person name="Tritt A."/>
            <person name="Yoshinaga Y."/>
            <person name="Zwiers L.-H."/>
            <person name="Turgeon B."/>
            <person name="Goodwin S."/>
            <person name="Spatafora J."/>
            <person name="Crous P."/>
            <person name="Grigoriev I."/>
        </authorList>
    </citation>
    <scope>NUCLEOTIDE SEQUENCE</scope>
    <source>
        <strain evidence="11">CBS 473.64</strain>
    </source>
</reference>
<keyword evidence="4 9" id="KW-0805">Transcription regulation</keyword>
<keyword evidence="7 9" id="KW-0539">Nucleus</keyword>
<keyword evidence="6 9" id="KW-0804">Transcription</keyword>
<organism evidence="11 12">
    <name type="scientific">Massarina eburnea CBS 473.64</name>
    <dbReference type="NCBI Taxonomy" id="1395130"/>
    <lineage>
        <taxon>Eukaryota</taxon>
        <taxon>Fungi</taxon>
        <taxon>Dikarya</taxon>
        <taxon>Ascomycota</taxon>
        <taxon>Pezizomycotina</taxon>
        <taxon>Dothideomycetes</taxon>
        <taxon>Pleosporomycetidae</taxon>
        <taxon>Pleosporales</taxon>
        <taxon>Massarineae</taxon>
        <taxon>Massarinaceae</taxon>
        <taxon>Massarina</taxon>
    </lineage>
</organism>
<evidence type="ECO:0000256" key="2">
    <source>
        <dbReference type="ARBA" id="ARBA00008782"/>
    </source>
</evidence>
<dbReference type="Pfam" id="PF08689">
    <property type="entry name" value="Med5"/>
    <property type="match status" value="1"/>
</dbReference>
<evidence type="ECO:0000256" key="4">
    <source>
        <dbReference type="ARBA" id="ARBA00023015"/>
    </source>
</evidence>
<evidence type="ECO:0000313" key="12">
    <source>
        <dbReference type="Proteomes" id="UP000799753"/>
    </source>
</evidence>
<evidence type="ECO:0000256" key="5">
    <source>
        <dbReference type="ARBA" id="ARBA00023159"/>
    </source>
</evidence>
<comment type="similarity">
    <text evidence="2 9">Belongs to the Mediator complex subunit 5 family.</text>
</comment>
<dbReference type="Proteomes" id="UP000799753">
    <property type="component" value="Unassembled WGS sequence"/>
</dbReference>
<comment type="subunit">
    <text evidence="9">Component of the Mediator complex.</text>
</comment>
<dbReference type="GO" id="GO:0016592">
    <property type="term" value="C:mediator complex"/>
    <property type="evidence" value="ECO:0007669"/>
    <property type="project" value="InterPro"/>
</dbReference>
<protein>
    <recommendedName>
        <fullName evidence="3 9">Mediator of RNA polymerase II transcription subunit 5</fullName>
    </recommendedName>
    <alternativeName>
        <fullName evidence="8 9">Mediator complex subunit 5</fullName>
    </alternativeName>
</protein>
<dbReference type="InterPro" id="IPR014801">
    <property type="entry name" value="Mediator_Med5_fun"/>
</dbReference>
<evidence type="ECO:0000256" key="8">
    <source>
        <dbReference type="ARBA" id="ARBA00031256"/>
    </source>
</evidence>
<feature type="region of interest" description="Disordered" evidence="10">
    <location>
        <begin position="90"/>
        <end position="109"/>
    </location>
</feature>
<dbReference type="PANTHER" id="PTHR35784:SF1">
    <property type="entry name" value="MEDIATOR OF RNA POLYMERASE II TRANSCRIPTION SUBUNIT 5"/>
    <property type="match status" value="1"/>
</dbReference>
<evidence type="ECO:0000256" key="1">
    <source>
        <dbReference type="ARBA" id="ARBA00004123"/>
    </source>
</evidence>
<proteinExistence type="inferred from homology"/>
<dbReference type="AlphaFoldDB" id="A0A6A6RJZ6"/>
<dbReference type="EMBL" id="MU006802">
    <property type="protein sequence ID" value="KAF2635859.1"/>
    <property type="molecule type" value="Genomic_DNA"/>
</dbReference>
<evidence type="ECO:0000256" key="3">
    <source>
        <dbReference type="ARBA" id="ARBA00020628"/>
    </source>
</evidence>
<comment type="function">
    <text evidence="9">Component of the Mediator complex, a coactivator involved in the regulated transcription of nearly all RNA polymerase II-dependent genes. Mediator functions as a bridge to convey information from gene-specific regulatory proteins to the basal RNA polymerase II transcription machinery. Mediator is recruited to promoters by direct interactions with regulatory proteins and serves as a scaffold for the assembly of a functional preinitiation complex with RNA polymerase II and the general transcription factors.</text>
</comment>
<keyword evidence="12" id="KW-1185">Reference proteome</keyword>
<evidence type="ECO:0000256" key="10">
    <source>
        <dbReference type="SAM" id="MobiDB-lite"/>
    </source>
</evidence>
<sequence>MDSLVKEWSVFLDRCLEIRLQADLFDATATQLHTRSPLSGRKIAALLLKPRTANANSFDPRVVVYAERLLALKQVDASDVLASAYQYSKDRPATDEEEADPKDPSRWRNPSELEEILFHRLAKAFSGERNPTKAEGFKTLRVVTFWMSTMVTSHTNDSMMIQALAGIQQHPQQQSINVREALGMLVVGLVENNKILQLLTKDEPKADLRKQFAQALSNFIPFLSQTSIQIANRLEYHQKEHDFYDKTDSGASEEANENAVAALQLDAVIDLPSINTRAGLYIFLNSLLVARPLTDDFTITNYLSTRYKMDAQTMATDLVTASFDILANAMYRSEPSQTIFSLKSFLVNKIPLILIQLTAAPMYAMNPELCIQQALSHVDPNAFPSFSQGFDMMGNNSPLSEVRQDFLNACALHGLIQINTVERLLGEAPMQGPPATKYVKQDLLAQFKENFEKVNIYIEELDSPDGNAGAIVGAITEFVSHLCETQTTMYLKTICSQISKKTQALDVILQFTSPVSILRPMCQFLDEWRYEGDQGECQPVYDEFAAILVLIVAFVYRYDLTHHDLGINNDSFVAQFLERSSRSVPPDELTEEQGKHLGSWLRDLYDSDKEGLSNEVFASCRPQDFYFIVPTLFSQTVMACSAEVLSLDTVKGGLEYLHETFLLPALVGGLLWMASHAMTTSGQQDLDTLMQIFEKLIRSSPTSGDAQAMHTTILCAVSARLEKCFRTLRQRHPKRTDIEPLLQALKGKLDYERTVYSSKGELEQWTSATNNTFNTSLRHTVQQLTQWASSAGLQPNPPNYTHRQIYTCIKLTGAFKTLRAIIDEIKAQTDAGNGAAALDIGVSIICAPTIENSALPVDWVGSAVPAPTPPRTRMNLREALKCDFDNAAAVIPSDHLAAETIVRLHRRVESLISAISQASGLPNANVDLSAVNLQAQSLPTDLDKAINDAAADAIASANGDISGIEGMDIDMNKQALQREMDDLDLSTAVDLTAIGVGNAGMGTDIQMGDLPDLNLDDMGDMGMGVGDGDDWGLDFSDM</sequence>
<gene>
    <name evidence="9" type="primary">MED5</name>
    <name evidence="11" type="ORF">P280DRAFT_165872</name>
</gene>
<keyword evidence="5 9" id="KW-0010">Activator</keyword>
<evidence type="ECO:0000256" key="6">
    <source>
        <dbReference type="ARBA" id="ARBA00023163"/>
    </source>
</evidence>
<evidence type="ECO:0000256" key="7">
    <source>
        <dbReference type="ARBA" id="ARBA00023242"/>
    </source>
</evidence>
<dbReference type="GO" id="GO:0006357">
    <property type="term" value="P:regulation of transcription by RNA polymerase II"/>
    <property type="evidence" value="ECO:0007669"/>
    <property type="project" value="InterPro"/>
</dbReference>
<dbReference type="PANTHER" id="PTHR35784">
    <property type="entry name" value="MEDIATOR OF RNA POLYMERASE II TRANSCRIPTION SUBUNIT 5"/>
    <property type="match status" value="1"/>
</dbReference>
<accession>A0A6A6RJZ6</accession>
<dbReference type="GO" id="GO:0003712">
    <property type="term" value="F:transcription coregulator activity"/>
    <property type="evidence" value="ECO:0007669"/>
    <property type="project" value="InterPro"/>
</dbReference>
<evidence type="ECO:0000313" key="11">
    <source>
        <dbReference type="EMBL" id="KAF2635859.1"/>
    </source>
</evidence>
<comment type="subcellular location">
    <subcellularLocation>
        <location evidence="1 9">Nucleus</location>
    </subcellularLocation>
</comment>